<keyword evidence="2" id="KW-1185">Reference proteome</keyword>
<name>A0A9R1WD00_LACSA</name>
<protein>
    <submittedName>
        <fullName evidence="1">Uncharacterized protein</fullName>
    </submittedName>
</protein>
<comment type="caution">
    <text evidence="1">The sequence shown here is derived from an EMBL/GenBank/DDBJ whole genome shotgun (WGS) entry which is preliminary data.</text>
</comment>
<proteinExistence type="predicted"/>
<dbReference type="AlphaFoldDB" id="A0A9R1WD00"/>
<evidence type="ECO:0000313" key="2">
    <source>
        <dbReference type="Proteomes" id="UP000235145"/>
    </source>
</evidence>
<dbReference type="EMBL" id="NBSK02000002">
    <property type="protein sequence ID" value="KAJ0220557.1"/>
    <property type="molecule type" value="Genomic_DNA"/>
</dbReference>
<dbReference type="Proteomes" id="UP000235145">
    <property type="component" value="Unassembled WGS sequence"/>
</dbReference>
<evidence type="ECO:0000313" key="1">
    <source>
        <dbReference type="EMBL" id="KAJ0220557.1"/>
    </source>
</evidence>
<accession>A0A9R1WD00</accession>
<reference evidence="1 2" key="1">
    <citation type="journal article" date="2017" name="Nat. Commun.">
        <title>Genome assembly with in vitro proximity ligation data and whole-genome triplication in lettuce.</title>
        <authorList>
            <person name="Reyes-Chin-Wo S."/>
            <person name="Wang Z."/>
            <person name="Yang X."/>
            <person name="Kozik A."/>
            <person name="Arikit S."/>
            <person name="Song C."/>
            <person name="Xia L."/>
            <person name="Froenicke L."/>
            <person name="Lavelle D.O."/>
            <person name="Truco M.J."/>
            <person name="Xia R."/>
            <person name="Zhu S."/>
            <person name="Xu C."/>
            <person name="Xu H."/>
            <person name="Xu X."/>
            <person name="Cox K."/>
            <person name="Korf I."/>
            <person name="Meyers B.C."/>
            <person name="Michelmore R.W."/>
        </authorList>
    </citation>
    <scope>NUCLEOTIDE SEQUENCE [LARGE SCALE GENOMIC DNA]</scope>
    <source>
        <strain evidence="2">cv. Salinas</strain>
        <tissue evidence="1">Seedlings</tissue>
    </source>
</reference>
<sequence>MTSNSAESMNALFVDARKMPIIPHVEFFRRLSQEWCNKRRIDGGMTLIWTLIMSNNKKRSIVLTEWIEKVVSKNEEYTTGWSVSGVSDAIHQVHDFKHGGIVDLR</sequence>
<organism evidence="1 2">
    <name type="scientific">Lactuca sativa</name>
    <name type="common">Garden lettuce</name>
    <dbReference type="NCBI Taxonomy" id="4236"/>
    <lineage>
        <taxon>Eukaryota</taxon>
        <taxon>Viridiplantae</taxon>
        <taxon>Streptophyta</taxon>
        <taxon>Embryophyta</taxon>
        <taxon>Tracheophyta</taxon>
        <taxon>Spermatophyta</taxon>
        <taxon>Magnoliopsida</taxon>
        <taxon>eudicotyledons</taxon>
        <taxon>Gunneridae</taxon>
        <taxon>Pentapetalae</taxon>
        <taxon>asterids</taxon>
        <taxon>campanulids</taxon>
        <taxon>Asterales</taxon>
        <taxon>Asteraceae</taxon>
        <taxon>Cichorioideae</taxon>
        <taxon>Cichorieae</taxon>
        <taxon>Lactucinae</taxon>
        <taxon>Lactuca</taxon>
    </lineage>
</organism>
<gene>
    <name evidence="1" type="ORF">LSAT_V11C200096980</name>
</gene>